<name>A0A517NTX7_9BACT</name>
<evidence type="ECO:0000313" key="4">
    <source>
        <dbReference type="Proteomes" id="UP000319817"/>
    </source>
</evidence>
<dbReference type="InterPro" id="IPR029044">
    <property type="entry name" value="Nucleotide-diphossugar_trans"/>
</dbReference>
<dbReference type="GO" id="GO:0047267">
    <property type="term" value="F:undecaprenyl-phosphate mannosyltransferase activity"/>
    <property type="evidence" value="ECO:0007669"/>
    <property type="project" value="UniProtKB-EC"/>
</dbReference>
<sequence>MNFASNRSSTTTDASEFPDAATRDSSRLWTPEYVNQMRSLLGAPVCRQLGIYELPDGFTLSVIVPVFNESGTLQSVVERLVDTGMPMQIILVDDGSVDGTGDAMDAIAESYRHTPNIADTHTRETGSQSVNASPLLAKQIADDRKLQIVVLKHEINRGKGAAIRTAIASATGDVIVIQDADREYDPSDFRHLLQPILAQEADVAYGTRYGHCDRQLSPWWHQAVNGFLSTLASLAIGIRLSDVETCYKMARTEHWKAILPALDEDRFGIEIELTARWVRSGLRFTERPIRYQHRWYDEGKKIGWRDGVSAIWCIAKYGLFRR</sequence>
<dbReference type="OrthoDB" id="9810303at2"/>
<feature type="domain" description="Glycosyltransferase 2-like" evidence="2">
    <location>
        <begin position="61"/>
        <end position="113"/>
    </location>
</feature>
<evidence type="ECO:0000256" key="1">
    <source>
        <dbReference type="SAM" id="MobiDB-lite"/>
    </source>
</evidence>
<dbReference type="AlphaFoldDB" id="A0A517NTX7"/>
<evidence type="ECO:0000259" key="2">
    <source>
        <dbReference type="Pfam" id="PF00535"/>
    </source>
</evidence>
<dbReference type="EMBL" id="CP036526">
    <property type="protein sequence ID" value="QDT10579.1"/>
    <property type="molecule type" value="Genomic_DNA"/>
</dbReference>
<dbReference type="PANTHER" id="PTHR48090:SF7">
    <property type="entry name" value="RFBJ PROTEIN"/>
    <property type="match status" value="1"/>
</dbReference>
<dbReference type="RefSeq" id="WP_145418242.1">
    <property type="nucleotide sequence ID" value="NZ_CP036526.1"/>
</dbReference>
<feature type="compositionally biased region" description="Polar residues" evidence="1">
    <location>
        <begin position="1"/>
        <end position="14"/>
    </location>
</feature>
<keyword evidence="3" id="KW-0808">Transferase</keyword>
<feature type="domain" description="Glycosyltransferase 2-like" evidence="2">
    <location>
        <begin position="132"/>
        <end position="253"/>
    </location>
</feature>
<feature type="region of interest" description="Disordered" evidence="1">
    <location>
        <begin position="1"/>
        <end position="23"/>
    </location>
</feature>
<organism evidence="3 4">
    <name type="scientific">Stieleria marina</name>
    <dbReference type="NCBI Taxonomy" id="1930275"/>
    <lineage>
        <taxon>Bacteria</taxon>
        <taxon>Pseudomonadati</taxon>
        <taxon>Planctomycetota</taxon>
        <taxon>Planctomycetia</taxon>
        <taxon>Pirellulales</taxon>
        <taxon>Pirellulaceae</taxon>
        <taxon>Stieleria</taxon>
    </lineage>
</organism>
<evidence type="ECO:0000313" key="3">
    <source>
        <dbReference type="EMBL" id="QDT10579.1"/>
    </source>
</evidence>
<protein>
    <submittedName>
        <fullName evidence="3">Undecaprenyl-phosphate mannosyltransferase</fullName>
        <ecNumber evidence="3">2.4.1.54</ecNumber>
    </submittedName>
</protein>
<dbReference type="Proteomes" id="UP000319817">
    <property type="component" value="Chromosome"/>
</dbReference>
<reference evidence="3 4" key="1">
    <citation type="submission" date="2019-02" db="EMBL/GenBank/DDBJ databases">
        <title>Deep-cultivation of Planctomycetes and their phenomic and genomic characterization uncovers novel biology.</title>
        <authorList>
            <person name="Wiegand S."/>
            <person name="Jogler M."/>
            <person name="Boedeker C."/>
            <person name="Pinto D."/>
            <person name="Vollmers J."/>
            <person name="Rivas-Marin E."/>
            <person name="Kohn T."/>
            <person name="Peeters S.H."/>
            <person name="Heuer A."/>
            <person name="Rast P."/>
            <person name="Oberbeckmann S."/>
            <person name="Bunk B."/>
            <person name="Jeske O."/>
            <person name="Meyerdierks A."/>
            <person name="Storesund J.E."/>
            <person name="Kallscheuer N."/>
            <person name="Luecker S."/>
            <person name="Lage O.M."/>
            <person name="Pohl T."/>
            <person name="Merkel B.J."/>
            <person name="Hornburger P."/>
            <person name="Mueller R.-W."/>
            <person name="Bruemmer F."/>
            <person name="Labrenz M."/>
            <person name="Spormann A.M."/>
            <person name="Op den Camp H."/>
            <person name="Overmann J."/>
            <person name="Amann R."/>
            <person name="Jetten M.S.M."/>
            <person name="Mascher T."/>
            <person name="Medema M.H."/>
            <person name="Devos D.P."/>
            <person name="Kaster A.-K."/>
            <person name="Ovreas L."/>
            <person name="Rohde M."/>
            <person name="Galperin M.Y."/>
            <person name="Jogler C."/>
        </authorList>
    </citation>
    <scope>NUCLEOTIDE SEQUENCE [LARGE SCALE GENOMIC DNA]</scope>
    <source>
        <strain evidence="3 4">K23_9</strain>
    </source>
</reference>
<dbReference type="InterPro" id="IPR050256">
    <property type="entry name" value="Glycosyltransferase_2"/>
</dbReference>
<accession>A0A517NTX7</accession>
<dbReference type="Gene3D" id="3.90.550.10">
    <property type="entry name" value="Spore Coat Polysaccharide Biosynthesis Protein SpsA, Chain A"/>
    <property type="match status" value="1"/>
</dbReference>
<proteinExistence type="predicted"/>
<keyword evidence="4" id="KW-1185">Reference proteome</keyword>
<keyword evidence="3" id="KW-0328">Glycosyltransferase</keyword>
<dbReference type="CDD" id="cd04179">
    <property type="entry name" value="DPM_DPG-synthase_like"/>
    <property type="match status" value="1"/>
</dbReference>
<dbReference type="EC" id="2.4.1.54" evidence="3"/>
<dbReference type="SUPFAM" id="SSF53448">
    <property type="entry name" value="Nucleotide-diphospho-sugar transferases"/>
    <property type="match status" value="1"/>
</dbReference>
<dbReference type="Pfam" id="PF00535">
    <property type="entry name" value="Glycos_transf_2"/>
    <property type="match status" value="2"/>
</dbReference>
<gene>
    <name evidence="3" type="ORF">K239x_25360</name>
</gene>
<dbReference type="InterPro" id="IPR001173">
    <property type="entry name" value="Glyco_trans_2-like"/>
</dbReference>
<dbReference type="PANTHER" id="PTHR48090">
    <property type="entry name" value="UNDECAPRENYL-PHOSPHATE 4-DEOXY-4-FORMAMIDO-L-ARABINOSE TRANSFERASE-RELATED"/>
    <property type="match status" value="1"/>
</dbReference>